<evidence type="ECO:0000313" key="9">
    <source>
        <dbReference type="Proteomes" id="UP000178721"/>
    </source>
</evidence>
<evidence type="ECO:0000256" key="2">
    <source>
        <dbReference type="ARBA" id="ARBA00022649"/>
    </source>
</evidence>
<protein>
    <recommendedName>
        <fullName evidence="10">Toxin HicA</fullName>
    </recommendedName>
</protein>
<evidence type="ECO:0008006" key="10">
    <source>
        <dbReference type="Google" id="ProtNLM"/>
    </source>
</evidence>
<dbReference type="GO" id="GO:0016787">
    <property type="term" value="F:hydrolase activity"/>
    <property type="evidence" value="ECO:0007669"/>
    <property type="project" value="UniProtKB-KW"/>
</dbReference>
<dbReference type="InterPro" id="IPR012933">
    <property type="entry name" value="HicA_mRNA_interferase"/>
</dbReference>
<dbReference type="PANTHER" id="PTHR34873:SF3">
    <property type="entry name" value="ADDICTION MODULE TOXIN, HICA FAMILY"/>
    <property type="match status" value="1"/>
</dbReference>
<reference evidence="8 9" key="1">
    <citation type="journal article" date="2016" name="Nat. Commun.">
        <title>Thousands of microbial genomes shed light on interconnected biogeochemical processes in an aquifer system.</title>
        <authorList>
            <person name="Anantharaman K."/>
            <person name="Brown C.T."/>
            <person name="Hug L.A."/>
            <person name="Sharon I."/>
            <person name="Castelle C.J."/>
            <person name="Probst A.J."/>
            <person name="Thomas B.C."/>
            <person name="Singh A."/>
            <person name="Wilkins M.J."/>
            <person name="Karaoz U."/>
            <person name="Brodie E.L."/>
            <person name="Williams K.H."/>
            <person name="Hubbard S.S."/>
            <person name="Banfield J.F."/>
        </authorList>
    </citation>
    <scope>NUCLEOTIDE SEQUENCE [LARGE SCALE GENOMIC DNA]</scope>
</reference>
<organism evidence="8 9">
    <name type="scientific">Candidatus Nealsonbacteria bacterium RIFCSPHIGHO2_01_FULL_43_31</name>
    <dbReference type="NCBI Taxonomy" id="1801665"/>
    <lineage>
        <taxon>Bacteria</taxon>
        <taxon>Candidatus Nealsoniibacteriota</taxon>
    </lineage>
</organism>
<evidence type="ECO:0000256" key="5">
    <source>
        <dbReference type="ARBA" id="ARBA00022801"/>
    </source>
</evidence>
<proteinExistence type="inferred from homology"/>
<evidence type="ECO:0000313" key="8">
    <source>
        <dbReference type="EMBL" id="OGZ20688.1"/>
    </source>
</evidence>
<keyword evidence="7" id="KW-0346">Stress response</keyword>
<dbReference type="AlphaFoldDB" id="A0A1G2E6H7"/>
<keyword evidence="4" id="KW-0255">Endonuclease</keyword>
<keyword evidence="6" id="KW-0694">RNA-binding</keyword>
<keyword evidence="3" id="KW-0540">Nuclease</keyword>
<dbReference type="Pfam" id="PF07927">
    <property type="entry name" value="HicA_toxin"/>
    <property type="match status" value="1"/>
</dbReference>
<dbReference type="PANTHER" id="PTHR34873">
    <property type="entry name" value="SSR1766 PROTEIN"/>
    <property type="match status" value="1"/>
</dbReference>
<dbReference type="GO" id="GO:0004519">
    <property type="term" value="F:endonuclease activity"/>
    <property type="evidence" value="ECO:0007669"/>
    <property type="project" value="UniProtKB-KW"/>
</dbReference>
<dbReference type="SUPFAM" id="SSF54786">
    <property type="entry name" value="YcfA/nrd intein domain"/>
    <property type="match status" value="1"/>
</dbReference>
<accession>A0A1G2E6H7</accession>
<name>A0A1G2E6H7_9BACT</name>
<keyword evidence="5" id="KW-0378">Hydrolase</keyword>
<keyword evidence="2" id="KW-1277">Toxin-antitoxin system</keyword>
<evidence type="ECO:0000256" key="3">
    <source>
        <dbReference type="ARBA" id="ARBA00022722"/>
    </source>
</evidence>
<sequence>MPKIPVITPRRLMKILRSLGFQKDHITGSHFVFYHPQTKKRAVVPRHLKDLPKGTLMSILREVGISKEEFGSLL</sequence>
<evidence type="ECO:0000256" key="6">
    <source>
        <dbReference type="ARBA" id="ARBA00022884"/>
    </source>
</evidence>
<dbReference type="GO" id="GO:0003729">
    <property type="term" value="F:mRNA binding"/>
    <property type="evidence" value="ECO:0007669"/>
    <property type="project" value="InterPro"/>
</dbReference>
<dbReference type="EMBL" id="MHMA01000004">
    <property type="protein sequence ID" value="OGZ20688.1"/>
    <property type="molecule type" value="Genomic_DNA"/>
</dbReference>
<evidence type="ECO:0000256" key="4">
    <source>
        <dbReference type="ARBA" id="ARBA00022759"/>
    </source>
</evidence>
<comment type="similarity">
    <text evidence="1">Belongs to the HicA mRNA interferase family.</text>
</comment>
<gene>
    <name evidence="8" type="ORF">A2654_00125</name>
</gene>
<comment type="caution">
    <text evidence="8">The sequence shown here is derived from an EMBL/GenBank/DDBJ whole genome shotgun (WGS) entry which is preliminary data.</text>
</comment>
<dbReference type="Proteomes" id="UP000178721">
    <property type="component" value="Unassembled WGS sequence"/>
</dbReference>
<evidence type="ECO:0000256" key="7">
    <source>
        <dbReference type="ARBA" id="ARBA00023016"/>
    </source>
</evidence>
<dbReference type="InterPro" id="IPR038570">
    <property type="entry name" value="HicA_sf"/>
</dbReference>
<dbReference type="Gene3D" id="3.30.920.30">
    <property type="entry name" value="Hypothetical protein"/>
    <property type="match status" value="1"/>
</dbReference>
<evidence type="ECO:0000256" key="1">
    <source>
        <dbReference type="ARBA" id="ARBA00006620"/>
    </source>
</evidence>